<evidence type="ECO:0000256" key="3">
    <source>
        <dbReference type="ARBA" id="ARBA00022927"/>
    </source>
</evidence>
<dbReference type="PROSITE" id="PS51420">
    <property type="entry name" value="RHO"/>
    <property type="match status" value="1"/>
</dbReference>
<keyword evidence="3" id="KW-0653">Protein transport</keyword>
<dbReference type="InterPro" id="IPR027417">
    <property type="entry name" value="P-loop_NTPase"/>
</dbReference>
<keyword evidence="5" id="KW-0449">Lipoprotein</keyword>
<keyword evidence="3" id="KW-0813">Transport</keyword>
<dbReference type="PROSITE" id="PS51419">
    <property type="entry name" value="RAB"/>
    <property type="match status" value="1"/>
</dbReference>
<sequence length="288" mass="32110">MSTSRRRTLLKVIVLGDSGVGKTSLMNQFTAVVGTLICLTLVRYVHKKFSQQYKATIGADFVTKEVLIEDRLVTLQIWDTAGQERFQSLGVAFYRGADCCVLVYDVNSNRSFDTLNTWHDEFLNQHILLLLGAQGAVLTASSELEDQFEIFKHIRVFNVTTVTSTNTKDETLLLWSGFLLKDEGESATCKPASPSDPKTFPFILLGNKIDVDGGKSRVVSEKKAMEWCSSKGNIPYFETSAKEDRNVDSAFLSVAKLALEHERDQDIYFQTVVPDPVPEAEQRSGCAC</sequence>
<dbReference type="InterPro" id="IPR001806">
    <property type="entry name" value="Small_GTPase"/>
</dbReference>
<keyword evidence="2" id="KW-0547">Nucleotide-binding</keyword>
<name>B8A8N9_ORYSI</name>
<evidence type="ECO:0000256" key="7">
    <source>
        <dbReference type="ARBA" id="ARBA00046278"/>
    </source>
</evidence>
<dbReference type="HOGENOM" id="CLU_041217_10_6_1"/>
<dbReference type="SUPFAM" id="SSF52540">
    <property type="entry name" value="P-loop containing nucleoside triphosphate hydrolases"/>
    <property type="match status" value="1"/>
</dbReference>
<dbReference type="PANTHER" id="PTHR47981:SF2">
    <property type="entry name" value="RAS-RELATED PROTEIN RABG3B"/>
    <property type="match status" value="1"/>
</dbReference>
<protein>
    <recommendedName>
        <fullName evidence="10">Ras-related protein Rab7</fullName>
    </recommendedName>
</protein>
<proteinExistence type="inferred from homology"/>
<dbReference type="Proteomes" id="UP000007015">
    <property type="component" value="Chromosome 1"/>
</dbReference>
<keyword evidence="4" id="KW-0342">GTP-binding</keyword>
<dbReference type="FunFam" id="3.40.50.300:FF:001447">
    <property type="entry name" value="Ras-related protein Rab-1B"/>
    <property type="match status" value="1"/>
</dbReference>
<dbReference type="EMBL" id="CM000126">
    <property type="protein sequence ID" value="EEC71383.1"/>
    <property type="molecule type" value="Genomic_DNA"/>
</dbReference>
<dbReference type="SMART" id="SM00175">
    <property type="entry name" value="RAB"/>
    <property type="match status" value="1"/>
</dbReference>
<organism evidence="8 9">
    <name type="scientific">Oryza sativa subsp. indica</name>
    <name type="common">Rice</name>
    <dbReference type="NCBI Taxonomy" id="39946"/>
    <lineage>
        <taxon>Eukaryota</taxon>
        <taxon>Viridiplantae</taxon>
        <taxon>Streptophyta</taxon>
        <taxon>Embryophyta</taxon>
        <taxon>Tracheophyta</taxon>
        <taxon>Spermatophyta</taxon>
        <taxon>Magnoliopsida</taxon>
        <taxon>Liliopsida</taxon>
        <taxon>Poales</taxon>
        <taxon>Poaceae</taxon>
        <taxon>BOP clade</taxon>
        <taxon>Oryzoideae</taxon>
        <taxon>Oryzeae</taxon>
        <taxon>Oryzinae</taxon>
        <taxon>Oryza</taxon>
        <taxon>Oryza sativa</taxon>
    </lineage>
</organism>
<dbReference type="PRINTS" id="PR00449">
    <property type="entry name" value="RASTRNSFRMNG"/>
</dbReference>
<evidence type="ECO:0000256" key="5">
    <source>
        <dbReference type="ARBA" id="ARBA00023288"/>
    </source>
</evidence>
<dbReference type="GO" id="GO:0015031">
    <property type="term" value="P:protein transport"/>
    <property type="evidence" value="ECO:0007669"/>
    <property type="project" value="UniProtKB-KW"/>
</dbReference>
<evidence type="ECO:0000256" key="2">
    <source>
        <dbReference type="ARBA" id="ARBA00022741"/>
    </source>
</evidence>
<dbReference type="GO" id="GO:0005774">
    <property type="term" value="C:vacuolar membrane"/>
    <property type="evidence" value="ECO:0007669"/>
    <property type="project" value="TreeGrafter"/>
</dbReference>
<evidence type="ECO:0000313" key="8">
    <source>
        <dbReference type="EMBL" id="EEC71383.1"/>
    </source>
</evidence>
<gene>
    <name evidence="8" type="ORF">OsI_03499</name>
</gene>
<evidence type="ECO:0000256" key="6">
    <source>
        <dbReference type="ARBA" id="ARBA00023289"/>
    </source>
</evidence>
<keyword evidence="6" id="KW-0636">Prenylation</keyword>
<dbReference type="AlphaFoldDB" id="B8A8N9"/>
<evidence type="ECO:0000256" key="1">
    <source>
        <dbReference type="ARBA" id="ARBA00006270"/>
    </source>
</evidence>
<dbReference type="OMA" id="AREWCAE"/>
<dbReference type="Gene3D" id="3.40.50.300">
    <property type="entry name" value="P-loop containing nucleotide triphosphate hydrolases"/>
    <property type="match status" value="1"/>
</dbReference>
<comment type="similarity">
    <text evidence="1">Belongs to the small GTPase superfamily. Rab family.</text>
</comment>
<dbReference type="Pfam" id="PF00071">
    <property type="entry name" value="Ras"/>
    <property type="match status" value="2"/>
</dbReference>
<dbReference type="STRING" id="39946.B8A8N9"/>
<evidence type="ECO:0000313" key="9">
    <source>
        <dbReference type="Proteomes" id="UP000007015"/>
    </source>
</evidence>
<accession>B8A8N9</accession>
<dbReference type="GO" id="GO:0003924">
    <property type="term" value="F:GTPase activity"/>
    <property type="evidence" value="ECO:0007669"/>
    <property type="project" value="InterPro"/>
</dbReference>
<dbReference type="SMART" id="SM00173">
    <property type="entry name" value="RAS"/>
    <property type="match status" value="1"/>
</dbReference>
<dbReference type="PANTHER" id="PTHR47981">
    <property type="entry name" value="RAB FAMILY"/>
    <property type="match status" value="1"/>
</dbReference>
<dbReference type="PROSITE" id="PS51421">
    <property type="entry name" value="RAS"/>
    <property type="match status" value="1"/>
</dbReference>
<dbReference type="SMART" id="SM00174">
    <property type="entry name" value="RHO"/>
    <property type="match status" value="1"/>
</dbReference>
<comment type="subcellular location">
    <subcellularLocation>
        <location evidence="7">Endomembrane system</location>
        <topology evidence="7">Lipid-anchor</topology>
        <orientation evidence="7">Cytoplasmic side</orientation>
    </subcellularLocation>
</comment>
<reference evidence="8 9" key="1">
    <citation type="journal article" date="2005" name="PLoS Biol.">
        <title>The genomes of Oryza sativa: a history of duplications.</title>
        <authorList>
            <person name="Yu J."/>
            <person name="Wang J."/>
            <person name="Lin W."/>
            <person name="Li S."/>
            <person name="Li H."/>
            <person name="Zhou J."/>
            <person name="Ni P."/>
            <person name="Dong W."/>
            <person name="Hu S."/>
            <person name="Zeng C."/>
            <person name="Zhang J."/>
            <person name="Zhang Y."/>
            <person name="Li R."/>
            <person name="Xu Z."/>
            <person name="Li S."/>
            <person name="Li X."/>
            <person name="Zheng H."/>
            <person name="Cong L."/>
            <person name="Lin L."/>
            <person name="Yin J."/>
            <person name="Geng J."/>
            <person name="Li G."/>
            <person name="Shi J."/>
            <person name="Liu J."/>
            <person name="Lv H."/>
            <person name="Li J."/>
            <person name="Wang J."/>
            <person name="Deng Y."/>
            <person name="Ran L."/>
            <person name="Shi X."/>
            <person name="Wang X."/>
            <person name="Wu Q."/>
            <person name="Li C."/>
            <person name="Ren X."/>
            <person name="Wang J."/>
            <person name="Wang X."/>
            <person name="Li D."/>
            <person name="Liu D."/>
            <person name="Zhang X."/>
            <person name="Ji Z."/>
            <person name="Zhao W."/>
            <person name="Sun Y."/>
            <person name="Zhang Z."/>
            <person name="Bao J."/>
            <person name="Han Y."/>
            <person name="Dong L."/>
            <person name="Ji J."/>
            <person name="Chen P."/>
            <person name="Wu S."/>
            <person name="Liu J."/>
            <person name="Xiao Y."/>
            <person name="Bu D."/>
            <person name="Tan J."/>
            <person name="Yang L."/>
            <person name="Ye C."/>
            <person name="Zhang J."/>
            <person name="Xu J."/>
            <person name="Zhou Y."/>
            <person name="Yu Y."/>
            <person name="Zhang B."/>
            <person name="Zhuang S."/>
            <person name="Wei H."/>
            <person name="Liu B."/>
            <person name="Lei M."/>
            <person name="Yu H."/>
            <person name="Li Y."/>
            <person name="Xu H."/>
            <person name="Wei S."/>
            <person name="He X."/>
            <person name="Fang L."/>
            <person name="Zhang Z."/>
            <person name="Zhang Y."/>
            <person name="Huang X."/>
            <person name="Su Z."/>
            <person name="Tong W."/>
            <person name="Li J."/>
            <person name="Tong Z."/>
            <person name="Li S."/>
            <person name="Ye J."/>
            <person name="Wang L."/>
            <person name="Fang L."/>
            <person name="Lei T."/>
            <person name="Chen C."/>
            <person name="Chen H."/>
            <person name="Xu Z."/>
            <person name="Li H."/>
            <person name="Huang H."/>
            <person name="Zhang F."/>
            <person name="Xu H."/>
            <person name="Li N."/>
            <person name="Zhao C."/>
            <person name="Li S."/>
            <person name="Dong L."/>
            <person name="Huang Y."/>
            <person name="Li L."/>
            <person name="Xi Y."/>
            <person name="Qi Q."/>
            <person name="Li W."/>
            <person name="Zhang B."/>
            <person name="Hu W."/>
            <person name="Zhang Y."/>
            <person name="Tian X."/>
            <person name="Jiao Y."/>
            <person name="Liang X."/>
            <person name="Jin J."/>
            <person name="Gao L."/>
            <person name="Zheng W."/>
            <person name="Hao B."/>
            <person name="Liu S."/>
            <person name="Wang W."/>
            <person name="Yuan L."/>
            <person name="Cao M."/>
            <person name="McDermott J."/>
            <person name="Samudrala R."/>
            <person name="Wang J."/>
            <person name="Wong G.K."/>
            <person name="Yang H."/>
        </authorList>
    </citation>
    <scope>NUCLEOTIDE SEQUENCE [LARGE SCALE GENOMIC DNA]</scope>
    <source>
        <strain evidence="9">cv. 93-11</strain>
    </source>
</reference>
<dbReference type="CDD" id="cd01862">
    <property type="entry name" value="Rab7"/>
    <property type="match status" value="1"/>
</dbReference>
<dbReference type="GO" id="GO:0005525">
    <property type="term" value="F:GTP binding"/>
    <property type="evidence" value="ECO:0007669"/>
    <property type="project" value="UniProtKB-KW"/>
</dbReference>
<keyword evidence="9" id="KW-1185">Reference proteome</keyword>
<dbReference type="Gramene" id="BGIOSGA000920-TA">
    <property type="protein sequence ID" value="BGIOSGA000920-PA"/>
    <property type="gene ID" value="BGIOSGA000920"/>
</dbReference>
<dbReference type="GO" id="GO:0012505">
    <property type="term" value="C:endomembrane system"/>
    <property type="evidence" value="ECO:0007669"/>
    <property type="project" value="UniProtKB-SubCell"/>
</dbReference>
<evidence type="ECO:0008006" key="10">
    <source>
        <dbReference type="Google" id="ProtNLM"/>
    </source>
</evidence>
<evidence type="ECO:0000256" key="4">
    <source>
        <dbReference type="ARBA" id="ARBA00023134"/>
    </source>
</evidence>